<evidence type="ECO:0000259" key="7">
    <source>
        <dbReference type="PROSITE" id="PS50222"/>
    </source>
</evidence>
<dbReference type="RefSeq" id="XP_042921637.1">
    <property type="nucleotide sequence ID" value="XM_043066341.1"/>
</dbReference>
<evidence type="ECO:0000256" key="1">
    <source>
        <dbReference type="ARBA" id="ARBA00004496"/>
    </source>
</evidence>
<keyword evidence="3" id="KW-0479">Metal-binding</keyword>
<feature type="compositionally biased region" description="Low complexity" evidence="6">
    <location>
        <begin position="2223"/>
        <end position="2232"/>
    </location>
</feature>
<dbReference type="SUPFAM" id="SSF47473">
    <property type="entry name" value="EF-hand"/>
    <property type="match status" value="1"/>
</dbReference>
<feature type="compositionally biased region" description="Gly residues" evidence="6">
    <location>
        <begin position="158"/>
        <end position="170"/>
    </location>
</feature>
<evidence type="ECO:0000256" key="5">
    <source>
        <dbReference type="ARBA" id="ARBA00022837"/>
    </source>
</evidence>
<feature type="compositionally biased region" description="Low complexity" evidence="6">
    <location>
        <begin position="1170"/>
        <end position="1182"/>
    </location>
</feature>
<dbReference type="PANTHER" id="PTHR46212">
    <property type="entry name" value="PEFLIN"/>
    <property type="match status" value="1"/>
</dbReference>
<dbReference type="CDD" id="cd00051">
    <property type="entry name" value="EFh"/>
    <property type="match status" value="1"/>
</dbReference>
<dbReference type="Gene3D" id="1.10.238.10">
    <property type="entry name" value="EF-hand"/>
    <property type="match status" value="1"/>
</dbReference>
<feature type="region of interest" description="Disordered" evidence="6">
    <location>
        <begin position="777"/>
        <end position="887"/>
    </location>
</feature>
<dbReference type="PANTHER" id="PTHR46212:SF3">
    <property type="entry name" value="GH27120P"/>
    <property type="match status" value="1"/>
</dbReference>
<organism evidence="8 9">
    <name type="scientific">Chlamydomonas reinhardtii</name>
    <name type="common">Chlamydomonas smithii</name>
    <dbReference type="NCBI Taxonomy" id="3055"/>
    <lineage>
        <taxon>Eukaryota</taxon>
        <taxon>Viridiplantae</taxon>
        <taxon>Chlorophyta</taxon>
        <taxon>core chlorophytes</taxon>
        <taxon>Chlorophyceae</taxon>
        <taxon>CS clade</taxon>
        <taxon>Chlamydomonadales</taxon>
        <taxon>Chlamydomonadaceae</taxon>
        <taxon>Chlamydomonas</taxon>
    </lineage>
</organism>
<dbReference type="Gramene" id="PNW79411">
    <property type="protein sequence ID" value="PNW79411"/>
    <property type="gene ID" value="CHLRE_09g413950v5"/>
</dbReference>
<feature type="domain" description="EF-hand" evidence="7">
    <location>
        <begin position="393"/>
        <end position="428"/>
    </location>
</feature>
<dbReference type="PROSITE" id="PS50222">
    <property type="entry name" value="EF_HAND_2"/>
    <property type="match status" value="2"/>
</dbReference>
<feature type="region of interest" description="Disordered" evidence="6">
    <location>
        <begin position="1607"/>
        <end position="1628"/>
    </location>
</feature>
<feature type="region of interest" description="Disordered" evidence="6">
    <location>
        <begin position="2013"/>
        <end position="2034"/>
    </location>
</feature>
<evidence type="ECO:0000256" key="2">
    <source>
        <dbReference type="ARBA" id="ARBA00022490"/>
    </source>
</evidence>
<keyword evidence="5" id="KW-0106">Calcium</keyword>
<feature type="region of interest" description="Disordered" evidence="6">
    <location>
        <begin position="1429"/>
        <end position="1462"/>
    </location>
</feature>
<feature type="region of interest" description="Disordered" evidence="6">
    <location>
        <begin position="39"/>
        <end position="229"/>
    </location>
</feature>
<evidence type="ECO:0000256" key="3">
    <source>
        <dbReference type="ARBA" id="ARBA00022723"/>
    </source>
</evidence>
<dbReference type="EMBL" id="CM008970">
    <property type="protein sequence ID" value="PNW79411.1"/>
    <property type="molecule type" value="Genomic_DNA"/>
</dbReference>
<reference evidence="8 9" key="1">
    <citation type="journal article" date="2007" name="Science">
        <title>The Chlamydomonas genome reveals the evolution of key animal and plant functions.</title>
        <authorList>
            <person name="Merchant S.S."/>
            <person name="Prochnik S.E."/>
            <person name="Vallon O."/>
            <person name="Harris E.H."/>
            <person name="Karpowicz S.J."/>
            <person name="Witman G.B."/>
            <person name="Terry A."/>
            <person name="Salamov A."/>
            <person name="Fritz-Laylin L.K."/>
            <person name="Marechal-Drouard L."/>
            <person name="Marshall W.F."/>
            <person name="Qu L.H."/>
            <person name="Nelson D.R."/>
            <person name="Sanderfoot A.A."/>
            <person name="Spalding M.H."/>
            <person name="Kapitonov V.V."/>
            <person name="Ren Q."/>
            <person name="Ferris P."/>
            <person name="Lindquist E."/>
            <person name="Shapiro H."/>
            <person name="Lucas S.M."/>
            <person name="Grimwood J."/>
            <person name="Schmutz J."/>
            <person name="Cardol P."/>
            <person name="Cerutti H."/>
            <person name="Chanfreau G."/>
            <person name="Chen C.L."/>
            <person name="Cognat V."/>
            <person name="Croft M.T."/>
            <person name="Dent R."/>
            <person name="Dutcher S."/>
            <person name="Fernandez E."/>
            <person name="Fukuzawa H."/>
            <person name="Gonzalez-Ballester D."/>
            <person name="Gonzalez-Halphen D."/>
            <person name="Hallmann A."/>
            <person name="Hanikenne M."/>
            <person name="Hippler M."/>
            <person name="Inwood W."/>
            <person name="Jabbari K."/>
            <person name="Kalanon M."/>
            <person name="Kuras R."/>
            <person name="Lefebvre P.A."/>
            <person name="Lemaire S.D."/>
            <person name="Lobanov A.V."/>
            <person name="Lohr M."/>
            <person name="Manuell A."/>
            <person name="Meier I."/>
            <person name="Mets L."/>
            <person name="Mittag M."/>
            <person name="Mittelmeier T."/>
            <person name="Moroney J.V."/>
            <person name="Moseley J."/>
            <person name="Napoli C."/>
            <person name="Nedelcu A.M."/>
            <person name="Niyogi K."/>
            <person name="Novoselov S.V."/>
            <person name="Paulsen I.T."/>
            <person name="Pazour G."/>
            <person name="Purton S."/>
            <person name="Ral J.P."/>
            <person name="Riano-Pachon D.M."/>
            <person name="Riekhof W."/>
            <person name="Rymarquis L."/>
            <person name="Schroda M."/>
            <person name="Stern D."/>
            <person name="Umen J."/>
            <person name="Willows R."/>
            <person name="Wilson N."/>
            <person name="Zimmer S.L."/>
            <person name="Allmer J."/>
            <person name="Balk J."/>
            <person name="Bisova K."/>
            <person name="Chen C.J."/>
            <person name="Elias M."/>
            <person name="Gendler K."/>
            <person name="Hauser C."/>
            <person name="Lamb M.R."/>
            <person name="Ledford H."/>
            <person name="Long J.C."/>
            <person name="Minagawa J."/>
            <person name="Page M.D."/>
            <person name="Pan J."/>
            <person name="Pootakham W."/>
            <person name="Roje S."/>
            <person name="Rose A."/>
            <person name="Stahlberg E."/>
            <person name="Terauchi A.M."/>
            <person name="Yang P."/>
            <person name="Ball S."/>
            <person name="Bowler C."/>
            <person name="Dieckmann C.L."/>
            <person name="Gladyshev V.N."/>
            <person name="Green P."/>
            <person name="Jorgensen R."/>
            <person name="Mayfield S."/>
            <person name="Mueller-Roeber B."/>
            <person name="Rajamani S."/>
            <person name="Sayre R.T."/>
            <person name="Brokstein P."/>
            <person name="Dubchak I."/>
            <person name="Goodstein D."/>
            <person name="Hornick L."/>
            <person name="Huang Y.W."/>
            <person name="Jhaveri J."/>
            <person name="Luo Y."/>
            <person name="Martinez D."/>
            <person name="Ngau W.C."/>
            <person name="Otillar B."/>
            <person name="Poliakov A."/>
            <person name="Porter A."/>
            <person name="Szajkowski L."/>
            <person name="Werner G."/>
            <person name="Zhou K."/>
            <person name="Grigoriev I.V."/>
            <person name="Rokhsar D.S."/>
            <person name="Grossman A.R."/>
        </authorList>
    </citation>
    <scope>NUCLEOTIDE SEQUENCE [LARGE SCALE GENOMIC DNA]</scope>
    <source>
        <strain evidence="9">CC-503</strain>
    </source>
</reference>
<sequence>MAAVDRLRSFYGDQLLCRTGTLASIKSFGSAVSGAASAVSGGEASTVADGAKQHRPGDEDVVIDPYQLDPDGSSSSDDDDDGLSRPDSGSGLDDDEEGDMDETEWTSASGDEAGSGPGSQRSAAEAASGRGARSVAAMSAHTARTAKSRKAPNAGRGDVTGGETQRGGKGVSIAETPSMQGPRAPRSVAASNWGARSRRSVATTARSAATSAANSAALSAVPSGAPGGVVSVQKLDAKLEGKAVRRRLLRRRGWEFDLVPDEVDYTLGRELPHVLTRPQPTADSDEELEEEGGGNDDDDEDSVDARAGGSPPPGPVLEAIKSYAHERAPEVVWSERVKHAKRVARHTGQTVTVRGRLEPKKRRELARKIQKWDNREWFNSRKRAPPAPPLHPAVERVIEQWFQLVDDDGGGTLDREELLTALQASDVPVKPENIDEMIVLMDLDRDGVISWKEFVTFFMYEFAAGKNLLSGEYVLPSGVALPFGAMIAKLKRDRLVADLMEGGHARAKWQNIAESPIALEDELGMMAAVELAMEEMKNPALGRARARATKALNKLPPHLRTPSIARHLQRHPEVADKLLRAPSMAALMAATSLKRAPSAGNIMARLASTNSNGSIASRNSSMAGGGAGSTGGGSTGGGGGGGGAGASGGRTGNVDLNVAVAMAAGLEWPVEGASFYNKRAKTVLRAACQKPPDAILRANQSAASATGAASGATARAAAARAGEGSAAAGNGTIAGPTAADAITGVIKQASGRKGLSVEAVAAVSATAAAMDGDTAQGRGLLLRGRGGSNKRVDGSESSGEEAGGRRHRGGGARMDDDVLPWLVNAKRREEEERQELRERLMGGASSKSMAASALAGRGSRSARASASTDADTPRRRSGLVEGGEEEEEGLWVSPLLKRWLTVERERLQHPSAELALASETEPDNMTAAATGEVAGTAAASAQQGIIASAVPSRAASVTTAREVEMSDVDVSSPHAVTAAATLGTGRAMSSTLDGDTEGLASAGVATPAAARKPRRRMRFVDEQEDATPAEEESTAAVAAAANSGAFAEEDALAALAGRSLTTASSAGPGTAPAVFLGSMGPHTCAVGVPLSALSPAGASVELPDDPSNSSLRTTRRSVLLSPGPADGGDGDSALQPPYAVAHGQSPRASGLLRTSRLEAASPSPGGVTLPPGEAPAAAAPAGTSPLRSSYGPALQQWALGSAAAAAAEAGDADTLEPLDAEEARELMAGITLQLSKEDTLYHIHTGHEADRPTTSDFRAALTRMRVAAAALVHSYALPPHPEYSGAAVSPFTAGLFTEASQPQLTHPPLQQPAGSAAPQPPGRLYGLSPHHRPHPQLPLHRPDSPTTAVALSARPSAVSVTAAHGTTALTSAERNRGRTRSGAGVTEDSGGGGGATAGASARSRGAKVAQQVVARAPGLVVAGVAAGAHPRAHSPQPFGPYAQSPHQSYTGRPGDDLTPEASQPFGLISVAIPGDSGQALSGWSVPGEMAAPGVFVTPSPQPQPPRHSPDPGILAAAIATARSMSRAGSSRPASRARSPSPLRAGSSPPARGGSRPGSRLESPASSALFAPMLPHQQTDSGSGTAVHATARTAIGGAVAAGAPHGLVPAQRSHSVGPPAAAQDGASLQPPPVPEAWDARVAALLQRHTAVELAAVQQHAAMRSPSPDGGKSARPAAGGGGGGGGGATARGSGLGPGALALLSSRRAGGHAAIRRGAGSVLPMRAKSSLDLLRIADTRGLVTALRQVPGHLPAAEHSLATAADPGPRPADLLPPRASDPFPDFIYMAGAMPRLQSRYAAKRPVPAAAAAQQQVATASDAGAGAEQGPPTNSSRAGSRGGPRLPDPLAVAAEGGEGEASAPDREEAEPGPASPLWQDSAPSANAEDEASEEPDSPRGWAARGPHNAAVLGGQLTGGDLSAGGIPVHAWGGEGDSSGAAGRQLSLPHPAETRSYNTHDGSRPPSAGSEAAALRLREHPMLPPTPPATTAEAAAGHATAAALEGVAPVAGGEIAMQSPHPQQQLALQHDQGAPPAPDVQASRRELLLQPSHVKDELQEQSGAYLQVDAGAEASGEARALKGSRLQGSEQTGVLSPGGAIAGNSDASDKPSTPALARIEQSGRPRGLAGTSVSRLAATSAPPPALQPAGAPGTEHPVPPLLLHTALGDTPRGTPVALSPYTGSGVMASGFRLPNPSRLKGTSAKVVLPEMPPPQAGGPPGTSSLGGWSPVSAPPVAGAGSGGQTSRLVSDLAAVAGAHSHPGVGADGNAATDDRNRGHTTLYLSPATGPAPAEQRLPGGHPLPMLPPLAREPGVDLPHGARAAGHRARQPLGPAAGRPAGRQWVSESLPAIPVRSLSHEGETPPLSPSVRASVARPVPDDDTSVLPRGKQQPLGNLLRSLGGGGSAPQPHHNLPGGPAASKQSGNAAQPGRRRPAWGESNHYVGNGGSRAYAAMASPPAAGRSTSAGDAVGGSLLSDLPDIVALLSQDPAPQRTGPIRIEKIDI</sequence>
<dbReference type="OrthoDB" id="26525at2759"/>
<feature type="region of interest" description="Disordered" evidence="6">
    <location>
        <begin position="1492"/>
        <end position="1563"/>
    </location>
</feature>
<dbReference type="InParanoid" id="A0A2K3DFU4"/>
<feature type="region of interest" description="Disordered" evidence="6">
    <location>
        <begin position="1099"/>
        <end position="1187"/>
    </location>
</feature>
<feature type="region of interest" description="Disordered" evidence="6">
    <location>
        <begin position="2351"/>
        <end position="2466"/>
    </location>
</feature>
<protein>
    <recommendedName>
        <fullName evidence="7">EF-hand domain-containing protein</fullName>
    </recommendedName>
</protein>
<feature type="compositionally biased region" description="Low complexity" evidence="6">
    <location>
        <begin position="841"/>
        <end position="867"/>
    </location>
</feature>
<dbReference type="STRING" id="3055.A0A2K3DFU4"/>
<evidence type="ECO:0000256" key="6">
    <source>
        <dbReference type="SAM" id="MobiDB-lite"/>
    </source>
</evidence>
<feature type="compositionally biased region" description="Low complexity" evidence="6">
    <location>
        <begin position="39"/>
        <end position="48"/>
    </location>
</feature>
<dbReference type="GO" id="GO:0005737">
    <property type="term" value="C:cytoplasm"/>
    <property type="evidence" value="ECO:0007669"/>
    <property type="project" value="UniProtKB-SubCell"/>
</dbReference>
<feature type="compositionally biased region" description="Low complexity" evidence="6">
    <location>
        <begin position="200"/>
        <end position="229"/>
    </location>
</feature>
<dbReference type="GO" id="GO:0005509">
    <property type="term" value="F:calcium ion binding"/>
    <property type="evidence" value="ECO:0007669"/>
    <property type="project" value="InterPro"/>
</dbReference>
<accession>A0A2K3DFU4</accession>
<feature type="compositionally biased region" description="Low complexity" evidence="6">
    <location>
        <begin position="1808"/>
        <end position="1818"/>
    </location>
</feature>
<feature type="region of interest" description="Disordered" evidence="6">
    <location>
        <begin position="1808"/>
        <end position="1965"/>
    </location>
</feature>
<feature type="compositionally biased region" description="Low complexity" evidence="6">
    <location>
        <begin position="2445"/>
        <end position="2455"/>
    </location>
</feature>
<keyword evidence="9" id="KW-1185">Reference proteome</keyword>
<feature type="region of interest" description="Disordered" evidence="6">
    <location>
        <begin position="274"/>
        <end position="317"/>
    </location>
</feature>
<name>A0A2K3DFU4_CHLRE</name>
<keyword evidence="2" id="KW-0963">Cytoplasm</keyword>
<feature type="compositionally biased region" description="Gly residues" evidence="6">
    <location>
        <begin position="623"/>
        <end position="646"/>
    </location>
</feature>
<dbReference type="ExpressionAtlas" id="A0A2K3DFU4">
    <property type="expression patterns" value="baseline"/>
</dbReference>
<dbReference type="PROSITE" id="PS00018">
    <property type="entry name" value="EF_HAND_1"/>
    <property type="match status" value="2"/>
</dbReference>
<feature type="compositionally biased region" description="Low complexity" evidence="6">
    <location>
        <begin position="1303"/>
        <end position="1317"/>
    </location>
</feature>
<feature type="compositionally biased region" description="Polar residues" evidence="6">
    <location>
        <begin position="611"/>
        <end position="622"/>
    </location>
</feature>
<dbReference type="InterPro" id="IPR011992">
    <property type="entry name" value="EF-hand-dom_pair"/>
</dbReference>
<feature type="compositionally biased region" description="Low complexity" evidence="6">
    <location>
        <begin position="1519"/>
        <end position="1551"/>
    </location>
</feature>
<feature type="compositionally biased region" description="Acidic residues" evidence="6">
    <location>
        <begin position="92"/>
        <end position="104"/>
    </location>
</feature>
<dbReference type="InterPro" id="IPR018247">
    <property type="entry name" value="EF_Hand_1_Ca_BS"/>
</dbReference>
<dbReference type="SMART" id="SM00054">
    <property type="entry name" value="EFh"/>
    <property type="match status" value="2"/>
</dbReference>
<gene>
    <name evidence="8" type="ORF">CHLRE_09g413950v5</name>
</gene>
<feature type="compositionally biased region" description="Acidic residues" evidence="6">
    <location>
        <begin position="283"/>
        <end position="302"/>
    </location>
</feature>
<feature type="region of interest" description="Disordered" evidence="6">
    <location>
        <begin position="2279"/>
        <end position="2336"/>
    </location>
</feature>
<dbReference type="InterPro" id="IPR051426">
    <property type="entry name" value="Peflin/Sorcin_CaBP"/>
</dbReference>
<feature type="region of interest" description="Disordered" evidence="6">
    <location>
        <begin position="1303"/>
        <end position="1402"/>
    </location>
</feature>
<dbReference type="KEGG" id="cre:CHLRE_09g413950v5"/>
<comment type="subcellular location">
    <subcellularLocation>
        <location evidence="1">Cytoplasm</location>
    </subcellularLocation>
</comment>
<feature type="domain" description="EF-hand" evidence="7">
    <location>
        <begin position="429"/>
        <end position="464"/>
    </location>
</feature>
<feature type="region of interest" description="Disordered" evidence="6">
    <location>
        <begin position="1659"/>
        <end position="1690"/>
    </location>
</feature>
<feature type="compositionally biased region" description="Low complexity" evidence="6">
    <location>
        <begin position="118"/>
        <end position="140"/>
    </location>
</feature>
<dbReference type="GO" id="GO:0048306">
    <property type="term" value="F:calcium-dependent protein binding"/>
    <property type="evidence" value="ECO:0007669"/>
    <property type="project" value="UniProtKB-ARBA"/>
</dbReference>
<dbReference type="GeneID" id="5722337"/>
<feature type="region of interest" description="Disordered" evidence="6">
    <location>
        <begin position="2073"/>
        <end position="2173"/>
    </location>
</feature>
<dbReference type="Proteomes" id="UP000006906">
    <property type="component" value="Chromosome 9"/>
</dbReference>
<feature type="compositionally biased region" description="Basic and acidic residues" evidence="6">
    <location>
        <begin position="826"/>
        <end position="840"/>
    </location>
</feature>
<dbReference type="Pfam" id="PF13499">
    <property type="entry name" value="EF-hand_7"/>
    <property type="match status" value="1"/>
</dbReference>
<dbReference type="InterPro" id="IPR002048">
    <property type="entry name" value="EF_hand_dom"/>
</dbReference>
<proteinExistence type="predicted"/>
<evidence type="ECO:0000256" key="4">
    <source>
        <dbReference type="ARBA" id="ARBA00022737"/>
    </source>
</evidence>
<feature type="region of interest" description="Disordered" evidence="6">
    <location>
        <begin position="611"/>
        <end position="646"/>
    </location>
</feature>
<evidence type="ECO:0000313" key="9">
    <source>
        <dbReference type="Proteomes" id="UP000006906"/>
    </source>
</evidence>
<feature type="compositionally biased region" description="Gly residues" evidence="6">
    <location>
        <begin position="1676"/>
        <end position="1690"/>
    </location>
</feature>
<keyword evidence="4" id="KW-0677">Repeat</keyword>
<evidence type="ECO:0000313" key="8">
    <source>
        <dbReference type="EMBL" id="PNW79411.1"/>
    </source>
</evidence>
<feature type="region of interest" description="Disordered" evidence="6">
    <location>
        <begin position="2204"/>
        <end position="2239"/>
    </location>
</feature>